<dbReference type="InterPro" id="IPR023210">
    <property type="entry name" value="NADP_OxRdtase_dom"/>
</dbReference>
<dbReference type="PRINTS" id="PR00069">
    <property type="entry name" value="ALDKETRDTASE"/>
</dbReference>
<dbReference type="GO" id="GO:0016491">
    <property type="term" value="F:oxidoreductase activity"/>
    <property type="evidence" value="ECO:0007669"/>
    <property type="project" value="InterPro"/>
</dbReference>
<dbReference type="STRING" id="1166340.SAMN05192583_0610"/>
<dbReference type="Proteomes" id="UP000199206">
    <property type="component" value="Unassembled WGS sequence"/>
</dbReference>
<dbReference type="Pfam" id="PF00248">
    <property type="entry name" value="Aldo_ket_red"/>
    <property type="match status" value="1"/>
</dbReference>
<dbReference type="InterPro" id="IPR020471">
    <property type="entry name" value="AKR"/>
</dbReference>
<dbReference type="InterPro" id="IPR036812">
    <property type="entry name" value="NAD(P)_OxRdtase_dom_sf"/>
</dbReference>
<dbReference type="SUPFAM" id="SSF51430">
    <property type="entry name" value="NAD(P)-linked oxidoreductase"/>
    <property type="match status" value="1"/>
</dbReference>
<dbReference type="AlphaFoldDB" id="A0A1H7ZDB1"/>
<keyword evidence="3" id="KW-1185">Reference proteome</keyword>
<proteinExistence type="predicted"/>
<dbReference type="CDD" id="cd19138">
    <property type="entry name" value="AKR_YeaE"/>
    <property type="match status" value="1"/>
</dbReference>
<dbReference type="RefSeq" id="WP_093663942.1">
    <property type="nucleotide sequence ID" value="NZ_FOCF01000001.1"/>
</dbReference>
<accession>A0A1H7ZDB1</accession>
<dbReference type="PANTHER" id="PTHR43638">
    <property type="entry name" value="OXIDOREDUCTASE, ALDO/KETO REDUCTASE FAMILY PROTEIN"/>
    <property type="match status" value="1"/>
</dbReference>
<gene>
    <name evidence="2" type="ORF">SAMN05192583_0610</name>
</gene>
<organism evidence="2 3">
    <name type="scientific">Sphingomonas gellani</name>
    <dbReference type="NCBI Taxonomy" id="1166340"/>
    <lineage>
        <taxon>Bacteria</taxon>
        <taxon>Pseudomonadati</taxon>
        <taxon>Pseudomonadota</taxon>
        <taxon>Alphaproteobacteria</taxon>
        <taxon>Sphingomonadales</taxon>
        <taxon>Sphingomonadaceae</taxon>
        <taxon>Sphingomonas</taxon>
    </lineage>
</organism>
<dbReference type="Gene3D" id="3.20.20.100">
    <property type="entry name" value="NADP-dependent oxidoreductase domain"/>
    <property type="match status" value="1"/>
</dbReference>
<feature type="domain" description="NADP-dependent oxidoreductase" evidence="1">
    <location>
        <begin position="15"/>
        <end position="263"/>
    </location>
</feature>
<protein>
    <submittedName>
        <fullName evidence="2">Aldo/keto reductase</fullName>
    </submittedName>
</protein>
<name>A0A1H7ZDB1_9SPHN</name>
<evidence type="ECO:0000313" key="2">
    <source>
        <dbReference type="EMBL" id="SEM55477.1"/>
    </source>
</evidence>
<dbReference type="PANTHER" id="PTHR43638:SF3">
    <property type="entry name" value="ALDEHYDE REDUCTASE"/>
    <property type="match status" value="1"/>
</dbReference>
<sequence length="276" mass="30432">MKTIRFPDGTTVPALGQGTWMMAEDPARRSNEIAALREGLSLGLNLIDTAEMYADGESERLVGEAIAGVRDEVFLVSKAYPQNASRDRLSRACEASLERLGTDRLDLYLLHWRGNVPLAETVEAMERLVAAGKILRWGVSNLDTNDMEELVARGGEGCQTDQILYNLTRRGPEYDLLPWLARHRMPVMAYSPVEQGRLVAHRGLTQMAAVCDATPAQLVLAWLLARDGILPIPKAGSIAHVRDNRAALDLTLSEAELQRLDDLFPPPRGPEPLAML</sequence>
<dbReference type="OrthoDB" id="7181835at2"/>
<evidence type="ECO:0000259" key="1">
    <source>
        <dbReference type="Pfam" id="PF00248"/>
    </source>
</evidence>
<dbReference type="EMBL" id="FOCF01000001">
    <property type="protein sequence ID" value="SEM55477.1"/>
    <property type="molecule type" value="Genomic_DNA"/>
</dbReference>
<reference evidence="3" key="1">
    <citation type="submission" date="2016-10" db="EMBL/GenBank/DDBJ databases">
        <authorList>
            <person name="Varghese N."/>
            <person name="Submissions S."/>
        </authorList>
    </citation>
    <scope>NUCLEOTIDE SEQUENCE [LARGE SCALE GENOMIC DNA]</scope>
    <source>
        <strain evidence="3">S6-262</strain>
    </source>
</reference>
<evidence type="ECO:0000313" key="3">
    <source>
        <dbReference type="Proteomes" id="UP000199206"/>
    </source>
</evidence>